<proteinExistence type="predicted"/>
<evidence type="ECO:0000256" key="1">
    <source>
        <dbReference type="SAM" id="MobiDB-lite"/>
    </source>
</evidence>
<organism evidence="2 3">
    <name type="scientific">Hypsizygus marmoreus</name>
    <name type="common">White beech mushroom</name>
    <name type="synonym">Agaricus marmoreus</name>
    <dbReference type="NCBI Taxonomy" id="39966"/>
    <lineage>
        <taxon>Eukaryota</taxon>
        <taxon>Fungi</taxon>
        <taxon>Dikarya</taxon>
        <taxon>Basidiomycota</taxon>
        <taxon>Agaricomycotina</taxon>
        <taxon>Agaricomycetes</taxon>
        <taxon>Agaricomycetidae</taxon>
        <taxon>Agaricales</taxon>
        <taxon>Tricholomatineae</taxon>
        <taxon>Lyophyllaceae</taxon>
        <taxon>Hypsizygus</taxon>
    </lineage>
</organism>
<sequence length="382" mass="42481">MRPSSAISSTDTPYTKDSSSPQVKLPSPRGALKIYALHSAFSVREASGWDWNQSAATTHGASPVNSLANSSQRRLSCSYYTDKSILSGVSQRQLQTIMDTWTPSAPAIPPSPNLNALEDVFSQLLAAGVTHASVEKHLFNYMIERAKTLPPTKVLRNDSHRYWFKMNPDMHQYILSTIPASVGLDPDDTSYRSHRSDPAVFAAITEYGRRASFELPKVADVMRAGKALGLQNVLTSGCWDVPTSDAELRSRAKAFLAAKENDNDTSYSPSRGWHDAPDLTPFKEYVVQNPDTWTNFGGFGLWERNELEFAQVLLKEDYNKYYAPTDMETEAGRERERAVYERIGIACCGPTIGVGEVPAGVAYRFKHIEGLEDVEYGEETQY</sequence>
<gene>
    <name evidence="2" type="ORF">Hypma_009435</name>
</gene>
<evidence type="ECO:0000313" key="3">
    <source>
        <dbReference type="Proteomes" id="UP000076154"/>
    </source>
</evidence>
<reference evidence="2" key="1">
    <citation type="submission" date="2018-04" db="EMBL/GenBank/DDBJ databases">
        <title>Whole genome sequencing of Hypsizygus marmoreus.</title>
        <authorList>
            <person name="Choi I.-G."/>
            <person name="Min B."/>
            <person name="Kim J.-G."/>
            <person name="Kim S."/>
            <person name="Oh Y.-L."/>
            <person name="Kong W.-S."/>
            <person name="Park H."/>
            <person name="Jeong J."/>
            <person name="Song E.-S."/>
        </authorList>
    </citation>
    <scope>NUCLEOTIDE SEQUENCE [LARGE SCALE GENOMIC DNA]</scope>
    <source>
        <strain evidence="2">51987-8</strain>
    </source>
</reference>
<name>A0A369JQ76_HYPMA</name>
<comment type="caution">
    <text evidence="2">The sequence shown here is derived from an EMBL/GenBank/DDBJ whole genome shotgun (WGS) entry which is preliminary data.</text>
</comment>
<dbReference type="InParanoid" id="A0A369JQ76"/>
<evidence type="ECO:0000313" key="2">
    <source>
        <dbReference type="EMBL" id="RDB23390.1"/>
    </source>
</evidence>
<feature type="region of interest" description="Disordered" evidence="1">
    <location>
        <begin position="1"/>
        <end position="25"/>
    </location>
</feature>
<protein>
    <submittedName>
        <fullName evidence="2">Uncharacterized protein</fullName>
    </submittedName>
</protein>
<dbReference type="AlphaFoldDB" id="A0A369JQ76"/>
<keyword evidence="3" id="KW-1185">Reference proteome</keyword>
<dbReference type="EMBL" id="LUEZ02000046">
    <property type="protein sequence ID" value="RDB23390.1"/>
    <property type="molecule type" value="Genomic_DNA"/>
</dbReference>
<feature type="compositionally biased region" description="Polar residues" evidence="1">
    <location>
        <begin position="1"/>
        <end position="22"/>
    </location>
</feature>
<dbReference type="Proteomes" id="UP000076154">
    <property type="component" value="Unassembled WGS sequence"/>
</dbReference>
<accession>A0A369JQ76</accession>